<keyword evidence="1" id="KW-0472">Membrane</keyword>
<feature type="transmembrane region" description="Helical" evidence="1">
    <location>
        <begin position="315"/>
        <end position="334"/>
    </location>
</feature>
<dbReference type="Proteomes" id="UP001058072">
    <property type="component" value="Chromosome"/>
</dbReference>
<gene>
    <name evidence="2" type="ORF">J0J69_07160</name>
    <name evidence="3" type="ORF">J0J70_00010</name>
</gene>
<dbReference type="InterPro" id="IPR012507">
    <property type="entry name" value="YibE_F"/>
</dbReference>
<feature type="transmembrane region" description="Helical" evidence="1">
    <location>
        <begin position="154"/>
        <end position="174"/>
    </location>
</feature>
<organism evidence="3 5">
    <name type="scientific">Turicibacter bilis</name>
    <dbReference type="NCBI Taxonomy" id="2735723"/>
    <lineage>
        <taxon>Bacteria</taxon>
        <taxon>Bacillati</taxon>
        <taxon>Bacillota</taxon>
        <taxon>Erysipelotrichia</taxon>
        <taxon>Erysipelotrichales</taxon>
        <taxon>Turicibacteraceae</taxon>
        <taxon>Turicibacter</taxon>
    </lineage>
</organism>
<protein>
    <submittedName>
        <fullName evidence="3">YibE/F family protein</fullName>
    </submittedName>
</protein>
<name>A0A9Q9CH73_9FIRM</name>
<accession>A0A9Q9CH73</accession>
<dbReference type="RefSeq" id="WP_212724179.1">
    <property type="nucleotide sequence ID" value="NZ_CP071249.1"/>
</dbReference>
<dbReference type="AlphaFoldDB" id="A0A9Q9CH73"/>
<feature type="transmembrane region" description="Helical" evidence="1">
    <location>
        <begin position="354"/>
        <end position="376"/>
    </location>
</feature>
<sequence length="379" mass="40976">MKKWSKELLPIVLVLISCGFIIWISGFIFEGGYLPNRLNRDVQYYSATVLEVQNEDLGPDNYTGEFTVGVQEIRVKLDDGPYKGEEYTFKNHISRLYNTIVKKDTNIIVGTYLDEGEILDLTVSSYKRNHVLGLLAVIFCALVAWVGKFKGIKSLVSLLFTGVCVIFLMLPLMLGGMHPVLAAIIIVFLSTFVTLWLVAGLNKKSITAIIGTLSGVLIATLIAYIFSDLAHLSGGTMQDTEALLYVSETSKLQIKGLLLAGILIASLGAVMDVAMSISSSMFELASVSSKLTTRELIRSGMNVGTDMIGTMTNTLILALAGGSLSTVILIYSATISELQLVNLDVLGTELIQGIAGSIGIVITVPITVLIAAYMCIKKK</sequence>
<evidence type="ECO:0000313" key="2">
    <source>
        <dbReference type="EMBL" id="UUF04932.1"/>
    </source>
</evidence>
<evidence type="ECO:0000313" key="3">
    <source>
        <dbReference type="EMBL" id="UUF08478.1"/>
    </source>
</evidence>
<keyword evidence="1" id="KW-1133">Transmembrane helix</keyword>
<evidence type="ECO:0000313" key="4">
    <source>
        <dbReference type="Proteomes" id="UP001058016"/>
    </source>
</evidence>
<feature type="transmembrane region" description="Helical" evidence="1">
    <location>
        <begin position="206"/>
        <end position="227"/>
    </location>
</feature>
<keyword evidence="4" id="KW-1185">Reference proteome</keyword>
<feature type="transmembrane region" description="Helical" evidence="1">
    <location>
        <begin position="254"/>
        <end position="274"/>
    </location>
</feature>
<dbReference type="EMBL" id="CP071250">
    <property type="protein sequence ID" value="UUF08478.1"/>
    <property type="molecule type" value="Genomic_DNA"/>
</dbReference>
<feature type="transmembrane region" description="Helical" evidence="1">
    <location>
        <begin position="130"/>
        <end position="147"/>
    </location>
</feature>
<evidence type="ECO:0000256" key="1">
    <source>
        <dbReference type="SAM" id="Phobius"/>
    </source>
</evidence>
<reference evidence="3 4" key="1">
    <citation type="submission" date="2021-03" db="EMBL/GenBank/DDBJ databases">
        <title>Comparative Genomics and Metabolomics in the genus Turicibacter.</title>
        <authorList>
            <person name="Maki J."/>
            <person name="Looft T."/>
        </authorList>
    </citation>
    <scope>NUCLEOTIDE SEQUENCE</scope>
    <source>
        <strain evidence="3">ISU324</strain>
        <strain evidence="2 4">MMM721</strain>
    </source>
</reference>
<feature type="transmembrane region" description="Helical" evidence="1">
    <location>
        <begin position="180"/>
        <end position="199"/>
    </location>
</feature>
<dbReference type="PANTHER" id="PTHR41771">
    <property type="entry name" value="MEMBRANE PROTEIN-RELATED"/>
    <property type="match status" value="1"/>
</dbReference>
<feature type="transmembrane region" description="Helical" evidence="1">
    <location>
        <begin position="7"/>
        <end position="29"/>
    </location>
</feature>
<dbReference type="PANTHER" id="PTHR41771:SF1">
    <property type="entry name" value="MEMBRANE PROTEIN"/>
    <property type="match status" value="1"/>
</dbReference>
<dbReference type="PROSITE" id="PS51257">
    <property type="entry name" value="PROKAR_LIPOPROTEIN"/>
    <property type="match status" value="1"/>
</dbReference>
<dbReference type="EMBL" id="CP071249">
    <property type="protein sequence ID" value="UUF04932.1"/>
    <property type="molecule type" value="Genomic_DNA"/>
</dbReference>
<dbReference type="Pfam" id="PF07907">
    <property type="entry name" value="YibE_F"/>
    <property type="match status" value="1"/>
</dbReference>
<proteinExistence type="predicted"/>
<keyword evidence="1" id="KW-0812">Transmembrane</keyword>
<dbReference type="Proteomes" id="UP001058016">
    <property type="component" value="Chromosome"/>
</dbReference>
<evidence type="ECO:0000313" key="5">
    <source>
        <dbReference type="Proteomes" id="UP001058072"/>
    </source>
</evidence>